<sequence length="576" mass="65775">MLAANRMESMEPLSSRRQQVFKACDPCRRRKVRCNGQQRCQQCEHLDLLCTYSDNQRSRSRKNALRRGTVISECKVPVPTPSKSEPPLTMTFVPPLSPPDLSVPLSTAYLHSLIPKYMAFVYPFNPIMTDEEIRESIRKMDGDRDHAAFVHAFTGVTIDLTQSNVATSHVSEQIDELARRAIELRTSLLPGFRPSILRAVTSVYIQMLYMSLGQYDLGFYYLREAISMVHMLRIQDKAVMASLDLAERSRRQRLYWLCFIHERFMSIFHFSPATLSPYAQFPEEDVGLDPGISQGWTQVIKTFLLLEPTFISLWIGDRSQVTVAWVEQKHRELEDELWELEVSSLTDMQQADLVVTRQWMRTLLWQMAMSNCLLSSHASCPSLSLEMPLRLSSQLRQFLTRISQNTVQIHGSSLLSKLLEIINTIADVVIHGPQVTLEETMSRIDDILFMKDVIFSFRNLQQLSKKILIEKLYLIQERFAHIEGASQLEFDLVNTCEVADALPIVAGLVIMTVKYHTSSYQPINMANAEALKKIDAGSVFPRTTIPDLQTSMTLWYRPSTLRSTSTPAIVLRQAGS</sequence>
<dbReference type="GO" id="GO:0000981">
    <property type="term" value="F:DNA-binding transcription factor activity, RNA polymerase II-specific"/>
    <property type="evidence" value="ECO:0007669"/>
    <property type="project" value="InterPro"/>
</dbReference>
<evidence type="ECO:0000259" key="5">
    <source>
        <dbReference type="PROSITE" id="PS50048"/>
    </source>
</evidence>
<gene>
    <name evidence="6" type="ORF">ACLA_008110</name>
</gene>
<dbReference type="Proteomes" id="UP000006701">
    <property type="component" value="Unassembled WGS sequence"/>
</dbReference>
<evidence type="ECO:0000313" key="7">
    <source>
        <dbReference type="Proteomes" id="UP000006701"/>
    </source>
</evidence>
<dbReference type="OMA" id="QQCEHLD"/>
<evidence type="ECO:0000256" key="3">
    <source>
        <dbReference type="ARBA" id="ARBA00023163"/>
    </source>
</evidence>
<name>A1CDX4_ASPCL</name>
<dbReference type="PANTHER" id="PTHR31668:SF24">
    <property type="entry name" value="TRANSCRIPTION FACTOR, PUTATIVE-RELATED"/>
    <property type="match status" value="1"/>
</dbReference>
<dbReference type="SMART" id="SM00066">
    <property type="entry name" value="GAL4"/>
    <property type="match status" value="1"/>
</dbReference>
<dbReference type="KEGG" id="act:ACLA_008110"/>
<dbReference type="PANTHER" id="PTHR31668">
    <property type="entry name" value="GLUCOSE TRANSPORT TRANSCRIPTION REGULATOR RGT1-RELATED-RELATED"/>
    <property type="match status" value="1"/>
</dbReference>
<dbReference type="EMBL" id="DS027051">
    <property type="protein sequence ID" value="EAW12051.1"/>
    <property type="molecule type" value="Genomic_DNA"/>
</dbReference>
<dbReference type="InterPro" id="IPR001138">
    <property type="entry name" value="Zn2Cys6_DnaBD"/>
</dbReference>
<accession>A1CDX4</accession>
<keyword evidence="4" id="KW-0539">Nucleus</keyword>
<dbReference type="STRING" id="344612.A1CDX4"/>
<keyword evidence="3" id="KW-0804">Transcription</keyword>
<protein>
    <submittedName>
        <fullName evidence="6">C6 zinc finger domain protein, putative</fullName>
    </submittedName>
</protein>
<keyword evidence="1" id="KW-0805">Transcription regulation</keyword>
<evidence type="ECO:0000256" key="1">
    <source>
        <dbReference type="ARBA" id="ARBA00023015"/>
    </source>
</evidence>
<dbReference type="VEuPathDB" id="FungiDB:ACLA_008110"/>
<keyword evidence="7" id="KW-1185">Reference proteome</keyword>
<dbReference type="CDD" id="cd00067">
    <property type="entry name" value="GAL4"/>
    <property type="match status" value="1"/>
</dbReference>
<dbReference type="eggNOG" id="ENOG502QV3Y">
    <property type="taxonomic scope" value="Eukaryota"/>
</dbReference>
<reference evidence="6 7" key="1">
    <citation type="journal article" date="2008" name="PLoS Genet.">
        <title>Genomic islands in the pathogenic filamentous fungus Aspergillus fumigatus.</title>
        <authorList>
            <person name="Fedorova N.D."/>
            <person name="Khaldi N."/>
            <person name="Joardar V.S."/>
            <person name="Maiti R."/>
            <person name="Amedeo P."/>
            <person name="Anderson M.J."/>
            <person name="Crabtree J."/>
            <person name="Silva J.C."/>
            <person name="Badger J.H."/>
            <person name="Albarraq A."/>
            <person name="Angiuoli S."/>
            <person name="Bussey H."/>
            <person name="Bowyer P."/>
            <person name="Cotty P.J."/>
            <person name="Dyer P.S."/>
            <person name="Egan A."/>
            <person name="Galens K."/>
            <person name="Fraser-Liggett C.M."/>
            <person name="Haas B.J."/>
            <person name="Inman J.M."/>
            <person name="Kent R."/>
            <person name="Lemieux S."/>
            <person name="Malavazi I."/>
            <person name="Orvis J."/>
            <person name="Roemer T."/>
            <person name="Ronning C.M."/>
            <person name="Sundaram J.P."/>
            <person name="Sutton G."/>
            <person name="Turner G."/>
            <person name="Venter J.C."/>
            <person name="White O.R."/>
            <person name="Whitty B.R."/>
            <person name="Youngman P."/>
            <person name="Wolfe K.H."/>
            <person name="Goldman G.H."/>
            <person name="Wortman J.R."/>
            <person name="Jiang B."/>
            <person name="Denning D.W."/>
            <person name="Nierman W.C."/>
        </authorList>
    </citation>
    <scope>NUCLEOTIDE SEQUENCE [LARGE SCALE GENOMIC DNA]</scope>
    <source>
        <strain evidence="7">ATCC 1007 / CBS 513.65 / DSM 816 / NCTC 3887 / NRRL 1</strain>
    </source>
</reference>
<dbReference type="HOGENOM" id="CLU_016574_6_1_1"/>
<dbReference type="InterPro" id="IPR050797">
    <property type="entry name" value="Carb_Metab_Trans_Reg"/>
</dbReference>
<proteinExistence type="predicted"/>
<dbReference type="GO" id="GO:0008270">
    <property type="term" value="F:zinc ion binding"/>
    <property type="evidence" value="ECO:0007669"/>
    <property type="project" value="InterPro"/>
</dbReference>
<dbReference type="GO" id="GO:0003677">
    <property type="term" value="F:DNA binding"/>
    <property type="evidence" value="ECO:0007669"/>
    <property type="project" value="UniProtKB-KW"/>
</dbReference>
<dbReference type="GeneID" id="4705449"/>
<organism evidence="6 7">
    <name type="scientific">Aspergillus clavatus (strain ATCC 1007 / CBS 513.65 / DSM 816 / NCTC 3887 / NRRL 1 / QM 1276 / 107)</name>
    <dbReference type="NCBI Taxonomy" id="344612"/>
    <lineage>
        <taxon>Eukaryota</taxon>
        <taxon>Fungi</taxon>
        <taxon>Dikarya</taxon>
        <taxon>Ascomycota</taxon>
        <taxon>Pezizomycotina</taxon>
        <taxon>Eurotiomycetes</taxon>
        <taxon>Eurotiomycetidae</taxon>
        <taxon>Eurotiales</taxon>
        <taxon>Aspergillaceae</taxon>
        <taxon>Aspergillus</taxon>
        <taxon>Aspergillus subgen. Fumigati</taxon>
    </lineage>
</organism>
<evidence type="ECO:0000256" key="4">
    <source>
        <dbReference type="ARBA" id="ARBA00023242"/>
    </source>
</evidence>
<evidence type="ECO:0000256" key="2">
    <source>
        <dbReference type="ARBA" id="ARBA00023125"/>
    </source>
</evidence>
<dbReference type="OrthoDB" id="2740448at2759"/>
<dbReference type="Gene3D" id="4.10.240.10">
    <property type="entry name" value="Zn(2)-C6 fungal-type DNA-binding domain"/>
    <property type="match status" value="1"/>
</dbReference>
<dbReference type="Pfam" id="PF00172">
    <property type="entry name" value="Zn_clus"/>
    <property type="match status" value="1"/>
</dbReference>
<keyword evidence="2" id="KW-0238">DNA-binding</keyword>
<evidence type="ECO:0000313" key="6">
    <source>
        <dbReference type="EMBL" id="EAW12051.1"/>
    </source>
</evidence>
<dbReference type="InterPro" id="IPR036864">
    <property type="entry name" value="Zn2-C6_fun-type_DNA-bd_sf"/>
</dbReference>
<dbReference type="PROSITE" id="PS00463">
    <property type="entry name" value="ZN2_CY6_FUNGAL_1"/>
    <property type="match status" value="1"/>
</dbReference>
<feature type="domain" description="Zn(2)-C6 fungal-type" evidence="5">
    <location>
        <begin position="23"/>
        <end position="52"/>
    </location>
</feature>
<dbReference type="PROSITE" id="PS50048">
    <property type="entry name" value="ZN2_CY6_FUNGAL_2"/>
    <property type="match status" value="1"/>
</dbReference>
<dbReference type="AlphaFoldDB" id="A1CDX4"/>
<dbReference type="CDD" id="cd12148">
    <property type="entry name" value="fungal_TF_MHR"/>
    <property type="match status" value="1"/>
</dbReference>
<dbReference type="RefSeq" id="XP_001273477.1">
    <property type="nucleotide sequence ID" value="XM_001273476.1"/>
</dbReference>
<dbReference type="SUPFAM" id="SSF57701">
    <property type="entry name" value="Zn2/Cys6 DNA-binding domain"/>
    <property type="match status" value="1"/>
</dbReference>